<name>A0A3B1D8Q7_9ZZZZ</name>
<dbReference type="InterPro" id="IPR014722">
    <property type="entry name" value="Rib_uL2_dom2"/>
</dbReference>
<dbReference type="GO" id="GO:0031564">
    <property type="term" value="P:transcription antitermination"/>
    <property type="evidence" value="ECO:0007669"/>
    <property type="project" value="UniProtKB-KW"/>
</dbReference>
<keyword evidence="4" id="KW-0804">Transcription</keyword>
<feature type="domain" description="NusG-like N-terminal" evidence="6">
    <location>
        <begin position="70"/>
        <end position="178"/>
    </location>
</feature>
<dbReference type="InterPro" id="IPR006645">
    <property type="entry name" value="NGN-like_dom"/>
</dbReference>
<dbReference type="InterPro" id="IPR008991">
    <property type="entry name" value="Translation_prot_SH3-like_sf"/>
</dbReference>
<sequence length="245" mass="27491">MGSDFRSVLKGISMAEIDDQVTDDEQASVDSDSVDTSGTSVEEKKEEAVEEEVATIEEIEEEVAVEEGEREEWFVLKVASNREKTVYNSLLRRIKQEGLEEFFGEIVIPTEKVAETKGGKKRVTEVKLFPGYIMIHMVLNDDTWYLVRDTNGVGDFTGAAGRPLPMRDDEIAKMLQQEESVDEKEVRHKINMTVGETVKITDGPFEAFEGTVEAIDEEHGKVTVLVEIFGQSTPVELEHGQMEKV</sequence>
<keyword evidence="3" id="KW-0805">Transcription regulation</keyword>
<dbReference type="InterPro" id="IPR005824">
    <property type="entry name" value="KOW"/>
</dbReference>
<evidence type="ECO:0000259" key="6">
    <source>
        <dbReference type="SMART" id="SM00738"/>
    </source>
</evidence>
<dbReference type="GO" id="GO:0005829">
    <property type="term" value="C:cytosol"/>
    <property type="evidence" value="ECO:0007669"/>
    <property type="project" value="UniProtKB-ARBA"/>
</dbReference>
<feature type="domain" description="KOW" evidence="7">
    <location>
        <begin position="191"/>
        <end position="218"/>
    </location>
</feature>
<reference evidence="8" key="1">
    <citation type="submission" date="2018-06" db="EMBL/GenBank/DDBJ databases">
        <authorList>
            <person name="Zhirakovskaya E."/>
        </authorList>
    </citation>
    <scope>NUCLEOTIDE SEQUENCE</scope>
</reference>
<dbReference type="GO" id="GO:0006353">
    <property type="term" value="P:DNA-templated transcription termination"/>
    <property type="evidence" value="ECO:0007669"/>
    <property type="project" value="UniProtKB-KW"/>
</dbReference>
<dbReference type="FunFam" id="2.30.30.30:FF:000002">
    <property type="entry name" value="Transcription termination/antitermination factor NusG"/>
    <property type="match status" value="1"/>
</dbReference>
<dbReference type="SUPFAM" id="SSF82679">
    <property type="entry name" value="N-utilization substance G protein NusG, N-terminal domain"/>
    <property type="match status" value="1"/>
</dbReference>
<dbReference type="Gene3D" id="3.30.70.940">
    <property type="entry name" value="NusG, N-terminal domain"/>
    <property type="match status" value="1"/>
</dbReference>
<dbReference type="AlphaFoldDB" id="A0A3B1D8Q7"/>
<dbReference type="SMART" id="SM00738">
    <property type="entry name" value="NGN"/>
    <property type="match status" value="1"/>
</dbReference>
<dbReference type="Gene3D" id="2.30.30.30">
    <property type="match status" value="1"/>
</dbReference>
<gene>
    <name evidence="8" type="ORF">MNBD_PLANCTO02-1430</name>
</gene>
<dbReference type="SMART" id="SM00739">
    <property type="entry name" value="KOW"/>
    <property type="match status" value="1"/>
</dbReference>
<evidence type="ECO:0000313" key="8">
    <source>
        <dbReference type="EMBL" id="VAX39226.1"/>
    </source>
</evidence>
<feature type="compositionally biased region" description="Acidic residues" evidence="5">
    <location>
        <begin position="16"/>
        <end position="27"/>
    </location>
</feature>
<dbReference type="HAMAP" id="MF_00948">
    <property type="entry name" value="NusG"/>
    <property type="match status" value="1"/>
</dbReference>
<dbReference type="CDD" id="cd06091">
    <property type="entry name" value="KOW_NusG"/>
    <property type="match status" value="1"/>
</dbReference>
<dbReference type="InterPro" id="IPR001062">
    <property type="entry name" value="Transcrpt_antiterm_NusG"/>
</dbReference>
<evidence type="ECO:0000256" key="4">
    <source>
        <dbReference type="ARBA" id="ARBA00023163"/>
    </source>
</evidence>
<dbReference type="EMBL" id="UOGL01000314">
    <property type="protein sequence ID" value="VAX39226.1"/>
    <property type="molecule type" value="Genomic_DNA"/>
</dbReference>
<dbReference type="Pfam" id="PF02357">
    <property type="entry name" value="NusG"/>
    <property type="match status" value="1"/>
</dbReference>
<keyword evidence="1" id="KW-0806">Transcription termination</keyword>
<evidence type="ECO:0000256" key="2">
    <source>
        <dbReference type="ARBA" id="ARBA00022814"/>
    </source>
</evidence>
<dbReference type="InterPro" id="IPR036735">
    <property type="entry name" value="NGN_dom_sf"/>
</dbReference>
<feature type="compositionally biased region" description="Low complexity" evidence="5">
    <location>
        <begin position="28"/>
        <end position="40"/>
    </location>
</feature>
<dbReference type="Pfam" id="PF00467">
    <property type="entry name" value="KOW"/>
    <property type="match status" value="1"/>
</dbReference>
<proteinExistence type="inferred from homology"/>
<dbReference type="NCBIfam" id="TIGR00922">
    <property type="entry name" value="nusG"/>
    <property type="match status" value="1"/>
</dbReference>
<dbReference type="InterPro" id="IPR047050">
    <property type="entry name" value="NGN"/>
</dbReference>
<feature type="region of interest" description="Disordered" evidence="5">
    <location>
        <begin position="16"/>
        <end position="51"/>
    </location>
</feature>
<evidence type="ECO:0000256" key="5">
    <source>
        <dbReference type="SAM" id="MobiDB-lite"/>
    </source>
</evidence>
<dbReference type="GO" id="GO:0032784">
    <property type="term" value="P:regulation of DNA-templated transcription elongation"/>
    <property type="evidence" value="ECO:0007669"/>
    <property type="project" value="InterPro"/>
</dbReference>
<dbReference type="PANTHER" id="PTHR30265">
    <property type="entry name" value="RHO-INTERACTING TRANSCRIPTION TERMINATION FACTOR NUSG"/>
    <property type="match status" value="1"/>
</dbReference>
<evidence type="ECO:0000256" key="1">
    <source>
        <dbReference type="ARBA" id="ARBA00022472"/>
    </source>
</evidence>
<accession>A0A3B1D8Q7</accession>
<keyword evidence="2" id="KW-0889">Transcription antitermination</keyword>
<organism evidence="8">
    <name type="scientific">hydrothermal vent metagenome</name>
    <dbReference type="NCBI Taxonomy" id="652676"/>
    <lineage>
        <taxon>unclassified sequences</taxon>
        <taxon>metagenomes</taxon>
        <taxon>ecological metagenomes</taxon>
    </lineage>
</organism>
<dbReference type="InterPro" id="IPR043425">
    <property type="entry name" value="NusG-like"/>
</dbReference>
<evidence type="ECO:0000256" key="3">
    <source>
        <dbReference type="ARBA" id="ARBA00023015"/>
    </source>
</evidence>
<dbReference type="PANTHER" id="PTHR30265:SF2">
    <property type="entry name" value="TRANSCRIPTION TERMINATION_ANTITERMINATION PROTEIN NUSG"/>
    <property type="match status" value="1"/>
</dbReference>
<dbReference type="GO" id="GO:0006354">
    <property type="term" value="P:DNA-templated transcription elongation"/>
    <property type="evidence" value="ECO:0007669"/>
    <property type="project" value="InterPro"/>
</dbReference>
<dbReference type="SUPFAM" id="SSF50104">
    <property type="entry name" value="Translation proteins SH3-like domain"/>
    <property type="match status" value="1"/>
</dbReference>
<protein>
    <submittedName>
        <fullName evidence="8">Transcription antitermination protein NusG</fullName>
    </submittedName>
</protein>
<evidence type="ECO:0000259" key="7">
    <source>
        <dbReference type="SMART" id="SM00739"/>
    </source>
</evidence>
<dbReference type="PRINTS" id="PR00338">
    <property type="entry name" value="NUSGTNSCPFCT"/>
</dbReference>
<dbReference type="CDD" id="cd09891">
    <property type="entry name" value="NGN_Bact_1"/>
    <property type="match status" value="1"/>
</dbReference>